<feature type="domain" description="FCP1 homology" evidence="7">
    <location>
        <begin position="257"/>
        <end position="416"/>
    </location>
</feature>
<dbReference type="CDD" id="cd07521">
    <property type="entry name" value="HAD_FCP1-like"/>
    <property type="match status" value="1"/>
</dbReference>
<comment type="similarity">
    <text evidence="4">Belongs to the CTDSPL2 family.</text>
</comment>
<name>A0ABD2PSQ7_9PLAT</name>
<evidence type="ECO:0000256" key="4">
    <source>
        <dbReference type="ARBA" id="ARBA00038355"/>
    </source>
</evidence>
<dbReference type="SUPFAM" id="SSF56784">
    <property type="entry name" value="HAD-like"/>
    <property type="match status" value="1"/>
</dbReference>
<dbReference type="EMBL" id="JBJKFK010002892">
    <property type="protein sequence ID" value="KAL3310508.1"/>
    <property type="molecule type" value="Genomic_DNA"/>
</dbReference>
<evidence type="ECO:0000259" key="7">
    <source>
        <dbReference type="PROSITE" id="PS50969"/>
    </source>
</evidence>
<proteinExistence type="inferred from homology"/>
<dbReference type="PANTHER" id="PTHR12210">
    <property type="entry name" value="DULLARD PROTEIN PHOSPHATASE"/>
    <property type="match status" value="1"/>
</dbReference>
<accession>A0ABD2PSQ7</accession>
<feature type="compositionally biased region" description="Polar residues" evidence="5">
    <location>
        <begin position="42"/>
        <end position="53"/>
    </location>
</feature>
<dbReference type="InterPro" id="IPR004274">
    <property type="entry name" value="FCP1_dom"/>
</dbReference>
<evidence type="ECO:0000256" key="5">
    <source>
        <dbReference type="SAM" id="MobiDB-lite"/>
    </source>
</evidence>
<evidence type="ECO:0000256" key="6">
    <source>
        <dbReference type="SAM" id="Phobius"/>
    </source>
</evidence>
<feature type="compositionally biased region" description="Basic and acidic residues" evidence="5">
    <location>
        <begin position="57"/>
        <end position="67"/>
    </location>
</feature>
<comment type="caution">
    <text evidence="8">The sequence shown here is derived from an EMBL/GenBank/DDBJ whole genome shotgun (WGS) entry which is preliminary data.</text>
</comment>
<dbReference type="InterPro" id="IPR036412">
    <property type="entry name" value="HAD-like_sf"/>
</dbReference>
<dbReference type="PROSITE" id="PS50969">
    <property type="entry name" value="FCP1"/>
    <property type="match status" value="1"/>
</dbReference>
<dbReference type="SMART" id="SM00577">
    <property type="entry name" value="CPDc"/>
    <property type="match status" value="1"/>
</dbReference>
<dbReference type="InterPro" id="IPR011948">
    <property type="entry name" value="Dullard_phosphatase"/>
</dbReference>
<dbReference type="FunFam" id="3.40.50.1000:FF:000015">
    <property type="entry name" value="CTD small phosphatase-like protein 2"/>
    <property type="match status" value="1"/>
</dbReference>
<keyword evidence="6" id="KW-0812">Transmembrane</keyword>
<evidence type="ECO:0000313" key="9">
    <source>
        <dbReference type="Proteomes" id="UP001626550"/>
    </source>
</evidence>
<comment type="function">
    <text evidence="3">Probable phosphatase.</text>
</comment>
<dbReference type="Proteomes" id="UP001626550">
    <property type="component" value="Unassembled WGS sequence"/>
</dbReference>
<dbReference type="GO" id="GO:0004721">
    <property type="term" value="F:phosphoprotein phosphatase activity"/>
    <property type="evidence" value="ECO:0007669"/>
    <property type="project" value="UniProtKB-KW"/>
</dbReference>
<dbReference type="AlphaFoldDB" id="A0ABD2PSQ7"/>
<organism evidence="8 9">
    <name type="scientific">Cichlidogyrus casuarinus</name>
    <dbReference type="NCBI Taxonomy" id="1844966"/>
    <lineage>
        <taxon>Eukaryota</taxon>
        <taxon>Metazoa</taxon>
        <taxon>Spiralia</taxon>
        <taxon>Lophotrochozoa</taxon>
        <taxon>Platyhelminthes</taxon>
        <taxon>Monogenea</taxon>
        <taxon>Monopisthocotylea</taxon>
        <taxon>Dactylogyridea</taxon>
        <taxon>Ancyrocephalidae</taxon>
        <taxon>Cichlidogyrus</taxon>
    </lineage>
</organism>
<feature type="region of interest" description="Disordered" evidence="5">
    <location>
        <begin position="1"/>
        <end position="100"/>
    </location>
</feature>
<dbReference type="Pfam" id="PF03031">
    <property type="entry name" value="NIF"/>
    <property type="match status" value="1"/>
</dbReference>
<protein>
    <recommendedName>
        <fullName evidence="7">FCP1 homology domain-containing protein</fullName>
    </recommendedName>
</protein>
<evidence type="ECO:0000313" key="8">
    <source>
        <dbReference type="EMBL" id="KAL3310508.1"/>
    </source>
</evidence>
<sequence>MLMRTRLRKTEQCANLSSPLYKPRSPRKSRLKSPCLDDQSQDQHVPKQSLNKPTRNKFNDCEKERTKARIIKSVPRQQKQGKVPPRKRPTPKSVTPVAPPTVVNNHVLHTCQITLPSPSVCDSEEGSVVSLEEVSGFITQVHDHAHPQEPPQQLAIDTADDSSESYTTHAQLSRPPPQEEEHLMDVSTDEDSDEMDKLEQKLSATIDRLCTAINQEEYQKTALESEEDNDVLEFIRYLPPLPQELANRCPALPKRTRATPKYTLVLDLDETLVHCSLTPMVDAKFIFQVVFQGSTYMVYVRLRPHLFEFLSSVANKFEVVLFTASTKVYADRLVNLLDPQKQWIKHRLFREHCVSVNGNYVKDLRVLGRDLSRTIIVDNSALSFGYQVDNGVPIKSWFEDKGDRELLKLSPILDELLTNAVSLQLRLFLFVIIVLLCAGLGSVGKRSKH</sequence>
<keyword evidence="9" id="KW-1185">Reference proteome</keyword>
<feature type="compositionally biased region" description="Low complexity" evidence="5">
    <location>
        <begin position="91"/>
        <end position="100"/>
    </location>
</feature>
<keyword evidence="6" id="KW-0472">Membrane</keyword>
<dbReference type="Gene3D" id="3.40.50.1000">
    <property type="entry name" value="HAD superfamily/HAD-like"/>
    <property type="match status" value="1"/>
</dbReference>
<keyword evidence="2" id="KW-0904">Protein phosphatase</keyword>
<evidence type="ECO:0000256" key="1">
    <source>
        <dbReference type="ARBA" id="ARBA00022801"/>
    </source>
</evidence>
<evidence type="ECO:0000256" key="2">
    <source>
        <dbReference type="ARBA" id="ARBA00022912"/>
    </source>
</evidence>
<gene>
    <name evidence="8" type="ORF">Ciccas_010930</name>
</gene>
<dbReference type="InterPro" id="IPR023214">
    <property type="entry name" value="HAD_sf"/>
</dbReference>
<dbReference type="GO" id="GO:0005634">
    <property type="term" value="C:nucleus"/>
    <property type="evidence" value="ECO:0007669"/>
    <property type="project" value="UniProtKB-ARBA"/>
</dbReference>
<feature type="region of interest" description="Disordered" evidence="5">
    <location>
        <begin position="159"/>
        <end position="192"/>
    </location>
</feature>
<keyword evidence="6" id="KW-1133">Transmembrane helix</keyword>
<evidence type="ECO:0000256" key="3">
    <source>
        <dbReference type="ARBA" id="ARBA00037324"/>
    </source>
</evidence>
<dbReference type="InterPro" id="IPR050365">
    <property type="entry name" value="TIM50"/>
</dbReference>
<dbReference type="NCBIfam" id="TIGR02251">
    <property type="entry name" value="HIF-SF_euk"/>
    <property type="match status" value="1"/>
</dbReference>
<keyword evidence="1" id="KW-0378">Hydrolase</keyword>
<reference evidence="8 9" key="1">
    <citation type="submission" date="2024-11" db="EMBL/GenBank/DDBJ databases">
        <title>Adaptive evolution of stress response genes in parasites aligns with host niche diversity.</title>
        <authorList>
            <person name="Hahn C."/>
            <person name="Resl P."/>
        </authorList>
    </citation>
    <scope>NUCLEOTIDE SEQUENCE [LARGE SCALE GENOMIC DNA]</scope>
    <source>
        <strain evidence="8">EGGRZ-B1_66</strain>
        <tissue evidence="8">Body</tissue>
    </source>
</reference>
<feature type="transmembrane region" description="Helical" evidence="6">
    <location>
        <begin position="423"/>
        <end position="443"/>
    </location>
</feature>